<dbReference type="InterPro" id="IPR036837">
    <property type="entry name" value="Cation_efflux_CTD_sf"/>
</dbReference>
<proteinExistence type="inferred from homology"/>
<keyword evidence="4 7" id="KW-0812">Transmembrane</keyword>
<organism evidence="10">
    <name type="scientific">Peptoniphilus harei</name>
    <dbReference type="NCBI Taxonomy" id="54005"/>
    <lineage>
        <taxon>Bacteria</taxon>
        <taxon>Bacillati</taxon>
        <taxon>Bacillota</taxon>
        <taxon>Tissierellia</taxon>
        <taxon>Tissierellales</taxon>
        <taxon>Peptoniphilaceae</taxon>
        <taxon>Peptoniphilus</taxon>
    </lineage>
</organism>
<keyword evidence="3" id="KW-0813">Transport</keyword>
<evidence type="ECO:0000256" key="2">
    <source>
        <dbReference type="ARBA" id="ARBA00008114"/>
    </source>
</evidence>
<protein>
    <submittedName>
        <fullName evidence="10">Cation diffusion facilitator family transporter</fullName>
    </submittedName>
</protein>
<feature type="transmembrane region" description="Helical" evidence="7">
    <location>
        <begin position="93"/>
        <end position="111"/>
    </location>
</feature>
<dbReference type="GO" id="GO:0008324">
    <property type="term" value="F:monoatomic cation transmembrane transporter activity"/>
    <property type="evidence" value="ECO:0007669"/>
    <property type="project" value="InterPro"/>
</dbReference>
<evidence type="ECO:0000256" key="1">
    <source>
        <dbReference type="ARBA" id="ARBA00004141"/>
    </source>
</evidence>
<gene>
    <name evidence="10" type="ORF">HMPREF3229_00634</name>
</gene>
<evidence type="ECO:0000256" key="4">
    <source>
        <dbReference type="ARBA" id="ARBA00022692"/>
    </source>
</evidence>
<dbReference type="AlphaFoldDB" id="A0A133PQW4"/>
<evidence type="ECO:0000256" key="5">
    <source>
        <dbReference type="ARBA" id="ARBA00022989"/>
    </source>
</evidence>
<dbReference type="InterPro" id="IPR050291">
    <property type="entry name" value="CDF_Transporter"/>
</dbReference>
<sequence length="382" mass="42718">MFTKLILKRGESAYGYDRAKISKETSFLGLISNILVALLKVVLYIFTGSISILSDAVNNITDCVSSIISIFGIRLAAKPRDKDHPYGHGRLEYLISLVVSGIVLSVGFQFLKTSVGKILHPVAISYPKFTLVTLILTLAIKFWQASLYSKVARKIDSVTLKAQEKDSLSDTLITSVVIISIVIEKFTGKILDGYVGLIVALFILYTAISLIYETISIILGRGLSDETKHEIKSKVSTYEGISNVHNIMATDFGPDNIVVIIDAVLDYNLNLEEAHNIVDKVEREVSDLLGIRLIIHPEPRGSGSKIINSISKDLRKIVRESLNIYSFHDIVLEDKRIYIDIDYNADSVKKREGKDALKKEIRDKLKSIYPDYEFEINLDAIF</sequence>
<evidence type="ECO:0000256" key="6">
    <source>
        <dbReference type="ARBA" id="ARBA00023136"/>
    </source>
</evidence>
<keyword evidence="6 7" id="KW-0472">Membrane</keyword>
<evidence type="ECO:0000259" key="8">
    <source>
        <dbReference type="Pfam" id="PF01545"/>
    </source>
</evidence>
<feature type="transmembrane region" description="Helical" evidence="7">
    <location>
        <begin position="193"/>
        <end position="212"/>
    </location>
</feature>
<dbReference type="Pfam" id="PF16916">
    <property type="entry name" value="ZT_dimer"/>
    <property type="match status" value="1"/>
</dbReference>
<feature type="domain" description="Cation efflux protein transmembrane" evidence="8">
    <location>
        <begin position="27"/>
        <end position="219"/>
    </location>
</feature>
<dbReference type="Proteomes" id="UP000070174">
    <property type="component" value="Unassembled WGS sequence"/>
</dbReference>
<dbReference type="NCBIfam" id="TIGR01297">
    <property type="entry name" value="CDF"/>
    <property type="match status" value="1"/>
</dbReference>
<evidence type="ECO:0000256" key="3">
    <source>
        <dbReference type="ARBA" id="ARBA00022448"/>
    </source>
</evidence>
<evidence type="ECO:0000259" key="9">
    <source>
        <dbReference type="Pfam" id="PF16916"/>
    </source>
</evidence>
<comment type="similarity">
    <text evidence="2">Belongs to the cation diffusion facilitator (CDF) transporter (TC 2.A.4) family.</text>
</comment>
<name>A0A133PQW4_9FIRM</name>
<comment type="subcellular location">
    <subcellularLocation>
        <location evidence="1">Membrane</location>
        <topology evidence="1">Multi-pass membrane protein</topology>
    </subcellularLocation>
</comment>
<dbReference type="InterPro" id="IPR058533">
    <property type="entry name" value="Cation_efflux_TM"/>
</dbReference>
<reference evidence="10 11" key="1">
    <citation type="submission" date="2016-01" db="EMBL/GenBank/DDBJ databases">
        <authorList>
            <person name="Oliw E.H."/>
        </authorList>
    </citation>
    <scope>NUCLEOTIDE SEQUENCE [LARGE SCALE GENOMIC DNA]</scope>
    <source>
        <strain evidence="10 11">CMW7756A</strain>
    </source>
</reference>
<evidence type="ECO:0000256" key="7">
    <source>
        <dbReference type="SAM" id="Phobius"/>
    </source>
</evidence>
<evidence type="ECO:0000313" key="10">
    <source>
        <dbReference type="EMBL" id="KXA31036.1"/>
    </source>
</evidence>
<dbReference type="RefSeq" id="WP_060799866.1">
    <property type="nucleotide sequence ID" value="NZ_KQ957096.1"/>
</dbReference>
<keyword evidence="5 7" id="KW-1133">Transmembrane helix</keyword>
<dbReference type="InterPro" id="IPR027470">
    <property type="entry name" value="Cation_efflux_CTD"/>
</dbReference>
<feature type="transmembrane region" description="Helical" evidence="7">
    <location>
        <begin position="27"/>
        <end position="46"/>
    </location>
</feature>
<dbReference type="GO" id="GO:0016020">
    <property type="term" value="C:membrane"/>
    <property type="evidence" value="ECO:0007669"/>
    <property type="project" value="UniProtKB-SubCell"/>
</dbReference>
<dbReference type="SUPFAM" id="SSF161111">
    <property type="entry name" value="Cation efflux protein transmembrane domain-like"/>
    <property type="match status" value="1"/>
</dbReference>
<comment type="caution">
    <text evidence="10">The sequence shown here is derived from an EMBL/GenBank/DDBJ whole genome shotgun (WGS) entry which is preliminary data.</text>
</comment>
<dbReference type="PATRIC" id="fig|54005.3.peg.624"/>
<dbReference type="SUPFAM" id="SSF160240">
    <property type="entry name" value="Cation efflux protein cytoplasmic domain-like"/>
    <property type="match status" value="1"/>
</dbReference>
<dbReference type="Gene3D" id="3.30.70.1350">
    <property type="entry name" value="Cation efflux protein, cytoplasmic domain"/>
    <property type="match status" value="1"/>
</dbReference>
<dbReference type="InterPro" id="IPR027469">
    <property type="entry name" value="Cation_efflux_TMD_sf"/>
</dbReference>
<dbReference type="Pfam" id="PF01545">
    <property type="entry name" value="Cation_efflux"/>
    <property type="match status" value="1"/>
</dbReference>
<dbReference type="PANTHER" id="PTHR43840">
    <property type="entry name" value="MITOCHONDRIAL METAL TRANSPORTER 1-RELATED"/>
    <property type="match status" value="1"/>
</dbReference>
<dbReference type="Gene3D" id="1.20.1510.10">
    <property type="entry name" value="Cation efflux protein transmembrane domain"/>
    <property type="match status" value="1"/>
</dbReference>
<dbReference type="PANTHER" id="PTHR43840:SF50">
    <property type="entry name" value="MANGANESE EFFLUX SYSTEM PROTEIN MNES"/>
    <property type="match status" value="1"/>
</dbReference>
<feature type="domain" description="Cation efflux protein cytoplasmic" evidence="9">
    <location>
        <begin position="223"/>
        <end position="299"/>
    </location>
</feature>
<dbReference type="InterPro" id="IPR002524">
    <property type="entry name" value="Cation_efflux"/>
</dbReference>
<evidence type="ECO:0000313" key="11">
    <source>
        <dbReference type="Proteomes" id="UP000070174"/>
    </source>
</evidence>
<dbReference type="EMBL" id="LRQE01000021">
    <property type="protein sequence ID" value="KXA31036.1"/>
    <property type="molecule type" value="Genomic_DNA"/>
</dbReference>
<accession>A0A133PQW4</accession>